<feature type="transmembrane region" description="Helical" evidence="1">
    <location>
        <begin position="136"/>
        <end position="158"/>
    </location>
</feature>
<keyword evidence="1" id="KW-0812">Transmembrane</keyword>
<accession>H5SCQ1</accession>
<evidence type="ECO:0000256" key="1">
    <source>
        <dbReference type="SAM" id="Phobius"/>
    </source>
</evidence>
<feature type="transmembrane region" description="Helical" evidence="1">
    <location>
        <begin position="254"/>
        <end position="273"/>
    </location>
</feature>
<dbReference type="EMBL" id="AP011672">
    <property type="protein sequence ID" value="BAL53937.1"/>
    <property type="molecule type" value="Genomic_DNA"/>
</dbReference>
<evidence type="ECO:0000313" key="2">
    <source>
        <dbReference type="EMBL" id="BAL53937.1"/>
    </source>
</evidence>
<feature type="transmembrane region" description="Helical" evidence="1">
    <location>
        <begin position="85"/>
        <end position="107"/>
    </location>
</feature>
<name>H5SCQ1_9BACT</name>
<feature type="transmembrane region" description="Helical" evidence="1">
    <location>
        <begin position="170"/>
        <end position="190"/>
    </location>
</feature>
<feature type="transmembrane region" description="Helical" evidence="1">
    <location>
        <begin position="223"/>
        <end position="242"/>
    </location>
</feature>
<organism evidence="2">
    <name type="scientific">uncultured Planctomycetota bacterium</name>
    <dbReference type="NCBI Taxonomy" id="120965"/>
    <lineage>
        <taxon>Bacteria</taxon>
        <taxon>Pseudomonadati</taxon>
        <taxon>Planctomycetota</taxon>
        <taxon>environmental samples</taxon>
    </lineage>
</organism>
<reference evidence="2" key="1">
    <citation type="journal article" date="2005" name="Environ. Microbiol.">
        <title>Genetic and functional properties of uncultivated thermophilic crenarchaeotes from a subsurface gold mine as revealed by analysis of genome fragments.</title>
        <authorList>
            <person name="Nunoura T."/>
            <person name="Hirayama H."/>
            <person name="Takami H."/>
            <person name="Oida H."/>
            <person name="Nishi S."/>
            <person name="Shimamura S."/>
            <person name="Suzuki Y."/>
            <person name="Inagaki F."/>
            <person name="Takai K."/>
            <person name="Nealson K.H."/>
            <person name="Horikoshi K."/>
        </authorList>
    </citation>
    <scope>NUCLEOTIDE SEQUENCE</scope>
</reference>
<feature type="transmembrane region" description="Helical" evidence="1">
    <location>
        <begin position="12"/>
        <end position="30"/>
    </location>
</feature>
<feature type="transmembrane region" description="Helical" evidence="1">
    <location>
        <begin position="114"/>
        <end position="130"/>
    </location>
</feature>
<keyword evidence="1" id="KW-1133">Transmembrane helix</keyword>
<keyword evidence="1" id="KW-0472">Membrane</keyword>
<proteinExistence type="predicted"/>
<sequence>MGEWEMSETGRSLAWRWVMVMVAFGFTWAVMRPADMTWGTWAPALWLAGLVWLGWSVKNWLLGLGTGLIVLLHPAAPWQGVTSGLGMHLAGLALVAAWCVQFGELVWHSQAGRRSWLSWTAVGGIIVLVATRQGLIALILALGLIWLSGLMFVLLCWHQHRGNKEVRKKWLALASLVLVTAVALTAHIFWPSHPTASLEEIVWPTVWSRWQQGVESFLPWPNWLGGIWIVTILLCWGWWRTIRRAWRCAKEGKPPAGLVLTLAALLLVFPHLFDPEGRPEGIMPVAAMLLGYLVFDTLQSTFERMRLEPPTENRFTEPKNGQR</sequence>
<gene>
    <name evidence="2" type="ORF">HGMM_F11F07C09</name>
</gene>
<feature type="transmembrane region" description="Helical" evidence="1">
    <location>
        <begin position="36"/>
        <end position="53"/>
    </location>
</feature>
<dbReference type="AlphaFoldDB" id="H5SCQ1"/>
<reference evidence="2" key="2">
    <citation type="journal article" date="2012" name="PLoS ONE">
        <title>A Deeply Branching Thermophilic Bacterium with an Ancient Acetyl-CoA Pathway Dominates a Subsurface Ecosystem.</title>
        <authorList>
            <person name="Takami H."/>
            <person name="Noguchi H."/>
            <person name="Takaki Y."/>
            <person name="Uchiyama I."/>
            <person name="Toyoda A."/>
            <person name="Nishi S."/>
            <person name="Chee G.-J."/>
            <person name="Arai W."/>
            <person name="Nunoura T."/>
            <person name="Itoh T."/>
            <person name="Hattori M."/>
            <person name="Takai K."/>
        </authorList>
    </citation>
    <scope>NUCLEOTIDE SEQUENCE</scope>
</reference>
<protein>
    <submittedName>
        <fullName evidence="2">Uncharacterized protein</fullName>
    </submittedName>
</protein>
<feature type="transmembrane region" description="Helical" evidence="1">
    <location>
        <begin position="60"/>
        <end position="79"/>
    </location>
</feature>